<dbReference type="GO" id="GO:0008195">
    <property type="term" value="F:phosphatidate phosphatase activity"/>
    <property type="evidence" value="ECO:0007669"/>
    <property type="project" value="UniProtKB-EC"/>
</dbReference>
<dbReference type="Pfam" id="PF16876">
    <property type="entry name" value="Lipin_mid"/>
    <property type="match status" value="1"/>
</dbReference>
<feature type="compositionally biased region" description="Basic and acidic residues" evidence="6">
    <location>
        <begin position="156"/>
        <end position="166"/>
    </location>
</feature>
<dbReference type="Proteomes" id="UP000265120">
    <property type="component" value="Chromosome 7"/>
</dbReference>
<feature type="domain" description="LNS2/PITP" evidence="7">
    <location>
        <begin position="671"/>
        <end position="827"/>
    </location>
</feature>
<dbReference type="InterPro" id="IPR007651">
    <property type="entry name" value="Lipin_N"/>
</dbReference>
<feature type="region of interest" description="Disordered" evidence="6">
    <location>
        <begin position="119"/>
        <end position="258"/>
    </location>
</feature>
<dbReference type="GO" id="GO:0019432">
    <property type="term" value="P:triglyceride biosynthetic process"/>
    <property type="evidence" value="ECO:0007669"/>
    <property type="project" value="TreeGrafter"/>
</dbReference>
<evidence type="ECO:0000259" key="7">
    <source>
        <dbReference type="SMART" id="SM00775"/>
    </source>
</evidence>
<dbReference type="GO" id="GO:0003713">
    <property type="term" value="F:transcription coactivator activity"/>
    <property type="evidence" value="ECO:0007669"/>
    <property type="project" value="TreeGrafter"/>
</dbReference>
<dbReference type="GO" id="GO:0005634">
    <property type="term" value="C:nucleus"/>
    <property type="evidence" value="ECO:0007669"/>
    <property type="project" value="TreeGrafter"/>
</dbReference>
<sequence length="892" mass="98721">MNYVGQLAGQVFVQVKELYRGLNPATLSGCIDVIVVRQPDGSLQCSPFHVRFGKMGVLRSREKLVDIMINGEAVALHMKLGDNGEAFFVKETENDQEIVPSHLATSPIMSDGASLMSSSLMGKSSGPPVQTLGATGVNGETTNGIVKKRRKRRRKVWADSLRREENGDYSEDEDMFTIDISSDEDTEMESNRSLSRDVSREETTVGSANGSFNQTGVYTRSDGEWSPLQSPGNSRPTSPKSDSELMTKSSNTDNQDPAMHWAWGELPQAATPSFLPMKSDSPPVCPVSIPVSENTHFRVITHETSSEQCVHSSEMSASTLLRSEDTVVTQQTIVTLGMETESTSMESLAVTSETQVTTVESAAARTVADMEETMLRLCGKTDSPTKKKEKRSRHLGSDGIYLDDITELEPDVAALYFPKSDGGAAVRSMSDPGLHSTSLSPQSVSSGGDSGVDTFCDHMSELPSIAISLCGGLTENREITKEQFHEKIVSYQQFSENPSIIDDPNLVVKIGSKYYNWSTAAPLMLAMQAFQKPLPKTTVENIMKEKMPKKGGRWWFSWRGRNSNTKSDSMSDCGACGSDGQDATSRYKEESSSSDEDNRADTQHSSTIQSEGALASGGVSYKKTLRLTSEQLMSLQLQDGPNEVVFSVTTQYQGTCRCQGTIYLWNWDDKIIISDIDGTITRSDTLGHILPTLGKDWTHQGIARLYHKVSQNGYKFMYCSARAIGMADMTRGYLHWVNERGTMLPMGPVLLSPSSLFSALHREVIEKKPEKFKVECLTDIKNLFHPNTEPFYAAFGNRSTDVYSYKEVGVPLNRIFTVNPKGELVQEHAKTNISSYARLCEIVDHVFPLKMRASCSDFPCSDTYSHFTYWRDQLPRVDHQETTRPHSQGSRN</sequence>
<evidence type="ECO:0000313" key="9">
    <source>
        <dbReference type="Proteomes" id="UP000265120"/>
    </source>
</evidence>
<keyword evidence="9" id="KW-1185">Reference proteome</keyword>
<reference evidence="8 9" key="1">
    <citation type="journal article" date="2014" name="Nat. Genet.">
        <title>Whole-genome sequence of a flatfish provides insights into ZW sex chromosome evolution and adaptation to a benthic lifestyle.</title>
        <authorList>
            <person name="Chen S."/>
            <person name="Zhang G."/>
            <person name="Shao C."/>
            <person name="Huang Q."/>
            <person name="Liu G."/>
            <person name="Zhang P."/>
            <person name="Song W."/>
            <person name="An N."/>
            <person name="Chalopin D."/>
            <person name="Volff J.N."/>
            <person name="Hong Y."/>
            <person name="Li Q."/>
            <person name="Sha Z."/>
            <person name="Zhou H."/>
            <person name="Xie M."/>
            <person name="Yu Q."/>
            <person name="Liu Y."/>
            <person name="Xiang H."/>
            <person name="Wang N."/>
            <person name="Wu K."/>
            <person name="Yang C."/>
            <person name="Zhou Q."/>
            <person name="Liao X."/>
            <person name="Yang L."/>
            <person name="Hu Q."/>
            <person name="Zhang J."/>
            <person name="Meng L."/>
            <person name="Jin L."/>
            <person name="Tian Y."/>
            <person name="Lian J."/>
            <person name="Yang J."/>
            <person name="Miao G."/>
            <person name="Liu S."/>
            <person name="Liang Z."/>
            <person name="Yan F."/>
            <person name="Li Y."/>
            <person name="Sun B."/>
            <person name="Zhang H."/>
            <person name="Zhang J."/>
            <person name="Zhu Y."/>
            <person name="Du M."/>
            <person name="Zhao Y."/>
            <person name="Schartl M."/>
            <person name="Tang Q."/>
            <person name="Wang J."/>
        </authorList>
    </citation>
    <scope>NUCLEOTIDE SEQUENCE</scope>
</reference>
<dbReference type="GO" id="GO:0032869">
    <property type="term" value="P:cellular response to insulin stimulus"/>
    <property type="evidence" value="ECO:0007669"/>
    <property type="project" value="TreeGrafter"/>
</dbReference>
<evidence type="ECO:0000256" key="4">
    <source>
        <dbReference type="ARBA" id="ARBA00012638"/>
    </source>
</evidence>
<feature type="region of interest" description="Disordered" evidence="6">
    <location>
        <begin position="564"/>
        <end position="610"/>
    </location>
</feature>
<dbReference type="RefSeq" id="XP_008311474.1">
    <property type="nucleotide sequence ID" value="XM_008313252.2"/>
</dbReference>
<proteinExistence type="inferred from homology"/>
<dbReference type="STRING" id="244447.ENSCSEP00000003893"/>
<dbReference type="InterPro" id="IPR031315">
    <property type="entry name" value="LNS2/PITP"/>
</dbReference>
<evidence type="ECO:0000256" key="1">
    <source>
        <dbReference type="ARBA" id="ARBA00001180"/>
    </source>
</evidence>
<dbReference type="PANTHER" id="PTHR12181:SF10">
    <property type="entry name" value="PHOSPHATIDATE PHOSPHATASE LPIN1"/>
    <property type="match status" value="1"/>
</dbReference>
<evidence type="ECO:0000256" key="3">
    <source>
        <dbReference type="ARBA" id="ARBA00005476"/>
    </source>
</evidence>
<evidence type="ECO:0000256" key="5">
    <source>
        <dbReference type="ARBA" id="ARBA00022801"/>
    </source>
</evidence>
<dbReference type="FunCoup" id="A0A3P8UL31">
    <property type="interactions" value="974"/>
</dbReference>
<organism evidence="8 9">
    <name type="scientific">Cynoglossus semilaevis</name>
    <name type="common">Tongue sole</name>
    <dbReference type="NCBI Taxonomy" id="244447"/>
    <lineage>
        <taxon>Eukaryota</taxon>
        <taxon>Metazoa</taxon>
        <taxon>Chordata</taxon>
        <taxon>Craniata</taxon>
        <taxon>Vertebrata</taxon>
        <taxon>Euteleostomi</taxon>
        <taxon>Actinopterygii</taxon>
        <taxon>Neopterygii</taxon>
        <taxon>Teleostei</taxon>
        <taxon>Neoteleostei</taxon>
        <taxon>Acanthomorphata</taxon>
        <taxon>Carangaria</taxon>
        <taxon>Pleuronectiformes</taxon>
        <taxon>Pleuronectoidei</taxon>
        <taxon>Cynoglossidae</taxon>
        <taxon>Cynoglossinae</taxon>
        <taxon>Cynoglossus</taxon>
    </lineage>
</organism>
<dbReference type="InParanoid" id="A0A3P8UL31"/>
<evidence type="ECO:0000256" key="6">
    <source>
        <dbReference type="SAM" id="MobiDB-lite"/>
    </source>
</evidence>
<feature type="compositionally biased region" description="Basic residues" evidence="6">
    <location>
        <begin position="146"/>
        <end position="155"/>
    </location>
</feature>
<dbReference type="Pfam" id="PF08235">
    <property type="entry name" value="LNS2"/>
    <property type="match status" value="1"/>
</dbReference>
<dbReference type="Ensembl" id="ENSCSET00000003942.1">
    <property type="protein sequence ID" value="ENSCSEP00000003893.1"/>
    <property type="gene ID" value="ENSCSEG00000002548.1"/>
</dbReference>
<dbReference type="InterPro" id="IPR026058">
    <property type="entry name" value="LIPIN"/>
</dbReference>
<dbReference type="EC" id="3.1.3.4" evidence="4"/>
<dbReference type="OrthoDB" id="4567at2759"/>
<dbReference type="InterPro" id="IPR036412">
    <property type="entry name" value="HAD-like_sf"/>
</dbReference>
<dbReference type="CTD" id="560638"/>
<feature type="compositionally biased region" description="Basic and acidic residues" evidence="6">
    <location>
        <begin position="585"/>
        <end position="602"/>
    </location>
</feature>
<dbReference type="GO" id="GO:0005741">
    <property type="term" value="C:mitochondrial outer membrane"/>
    <property type="evidence" value="ECO:0007669"/>
    <property type="project" value="TreeGrafter"/>
</dbReference>
<dbReference type="InterPro" id="IPR031703">
    <property type="entry name" value="Lipin_mid"/>
</dbReference>
<dbReference type="GO" id="GO:0045944">
    <property type="term" value="P:positive regulation of transcription by RNA polymerase II"/>
    <property type="evidence" value="ECO:0007669"/>
    <property type="project" value="TreeGrafter"/>
</dbReference>
<feature type="compositionally biased region" description="Polar residues" evidence="6">
    <location>
        <begin position="204"/>
        <end position="218"/>
    </location>
</feature>
<name>A0A3P8UL31_CYNSE</name>
<feature type="compositionally biased region" description="Acidic residues" evidence="6">
    <location>
        <begin position="167"/>
        <end position="188"/>
    </location>
</feature>
<keyword evidence="5" id="KW-0378">Hydrolase</keyword>
<dbReference type="SMART" id="SM00775">
    <property type="entry name" value="LNS2"/>
    <property type="match status" value="1"/>
</dbReference>
<feature type="compositionally biased region" description="Polar residues" evidence="6">
    <location>
        <begin position="227"/>
        <end position="255"/>
    </location>
</feature>
<dbReference type="GO" id="GO:0009062">
    <property type="term" value="P:fatty acid catabolic process"/>
    <property type="evidence" value="ECO:0007669"/>
    <property type="project" value="TreeGrafter"/>
</dbReference>
<evidence type="ECO:0000256" key="2">
    <source>
        <dbReference type="ARBA" id="ARBA00001946"/>
    </source>
</evidence>
<dbReference type="AlphaFoldDB" id="A0A3P8UL31"/>
<evidence type="ECO:0000313" key="8">
    <source>
        <dbReference type="Ensembl" id="ENSCSEP00000003893.1"/>
    </source>
</evidence>
<comment type="cofactor">
    <cofactor evidence="2">
        <name>Mg(2+)</name>
        <dbReference type="ChEBI" id="CHEBI:18420"/>
    </cofactor>
</comment>
<comment type="catalytic activity">
    <reaction evidence="1">
        <text>a 1,2-diacyl-sn-glycero-3-phosphate + H2O = a 1,2-diacyl-sn-glycerol + phosphate</text>
        <dbReference type="Rhea" id="RHEA:27429"/>
        <dbReference type="ChEBI" id="CHEBI:15377"/>
        <dbReference type="ChEBI" id="CHEBI:17815"/>
        <dbReference type="ChEBI" id="CHEBI:43474"/>
        <dbReference type="ChEBI" id="CHEBI:58608"/>
        <dbReference type="EC" id="3.1.3.4"/>
    </reaction>
    <physiologicalReaction direction="left-to-right" evidence="1">
        <dbReference type="Rhea" id="RHEA:27430"/>
    </physiologicalReaction>
</comment>
<dbReference type="PANTHER" id="PTHR12181">
    <property type="entry name" value="LIPIN"/>
    <property type="match status" value="1"/>
</dbReference>
<dbReference type="InterPro" id="IPR013209">
    <property type="entry name" value="LNS2"/>
</dbReference>
<dbReference type="GeneTree" id="ENSGT00940000157219"/>
<dbReference type="GeneID" id="103381067"/>
<dbReference type="SUPFAM" id="SSF56784">
    <property type="entry name" value="HAD-like"/>
    <property type="match status" value="1"/>
</dbReference>
<dbReference type="OMA" id="XIKHESS"/>
<feature type="compositionally biased region" description="Low complexity" evidence="6">
    <location>
        <begin position="436"/>
        <end position="447"/>
    </location>
</feature>
<reference evidence="8" key="3">
    <citation type="submission" date="2025-09" db="UniProtKB">
        <authorList>
            <consortium name="Ensembl"/>
        </authorList>
    </citation>
    <scope>IDENTIFICATION</scope>
</reference>
<accession>A0A3P8UL31</accession>
<dbReference type="Pfam" id="PF04571">
    <property type="entry name" value="Lipin_N"/>
    <property type="match status" value="1"/>
</dbReference>
<reference evidence="8" key="2">
    <citation type="submission" date="2025-08" db="UniProtKB">
        <authorList>
            <consortium name="Ensembl"/>
        </authorList>
    </citation>
    <scope>IDENTIFICATION</scope>
</reference>
<comment type="similarity">
    <text evidence="3">Belongs to the lipin family.</text>
</comment>
<feature type="compositionally biased region" description="Basic and acidic residues" evidence="6">
    <location>
        <begin position="194"/>
        <end position="203"/>
    </location>
</feature>
<protein>
    <recommendedName>
        <fullName evidence="4">phosphatidate phosphatase</fullName>
        <ecNumber evidence="4">3.1.3.4</ecNumber>
    </recommendedName>
</protein>
<feature type="region of interest" description="Disordered" evidence="6">
    <location>
        <begin position="427"/>
        <end position="447"/>
    </location>
</feature>